<dbReference type="InterPro" id="IPR014051">
    <property type="entry name" value="Phosphoesterase_HXTX"/>
</dbReference>
<accession>B8CTB7</accession>
<evidence type="ECO:0000259" key="3">
    <source>
        <dbReference type="Pfam" id="PF02834"/>
    </source>
</evidence>
<feature type="short sequence motif" description="HXTX 1" evidence="2">
    <location>
        <begin position="55"/>
        <end position="58"/>
    </location>
</feature>
<keyword evidence="5" id="KW-1185">Reference proteome</keyword>
<dbReference type="KEGG" id="swp:swp_4381"/>
<dbReference type="NCBIfam" id="TIGR02258">
    <property type="entry name" value="2_5_ligase"/>
    <property type="match status" value="1"/>
</dbReference>
<sequence>MWYRLMTNCTRNICTAAGKRVFLGFALTTEQTKQIEAIQSQLPENVRLVPSQNLHMTLAFFGYASNETIDALINNIDAMSKPHFTVHLDCIAHWKKPKILCLKGTASDPNLLSIANDSQTIAQKLKLHQSEYHYNPHITLSRKAKEAVDGICYTALTLQPNALHLFESFAGKDGVEYPILHSWHLT</sequence>
<dbReference type="Proteomes" id="UP000000753">
    <property type="component" value="Chromosome"/>
</dbReference>
<dbReference type="eggNOG" id="COG1514">
    <property type="taxonomic scope" value="Bacteria"/>
</dbReference>
<name>B8CTB7_SHEPW</name>
<feature type="domain" description="Phosphoesterase HXTX" evidence="3">
    <location>
        <begin position="30"/>
        <end position="97"/>
    </location>
</feature>
<dbReference type="Gene3D" id="3.90.1140.10">
    <property type="entry name" value="Cyclic phosphodiesterase"/>
    <property type="match status" value="1"/>
</dbReference>
<evidence type="ECO:0000256" key="1">
    <source>
        <dbReference type="ARBA" id="ARBA00022801"/>
    </source>
</evidence>
<evidence type="ECO:0000256" key="2">
    <source>
        <dbReference type="HAMAP-Rule" id="MF_01940"/>
    </source>
</evidence>
<comment type="function">
    <text evidence="2">Hydrolyzes RNA 2',3'-cyclic phosphodiester to an RNA 2'-phosphomonoester.</text>
</comment>
<organism evidence="4 5">
    <name type="scientific">Shewanella piezotolerans (strain WP3 / JCM 13877)</name>
    <dbReference type="NCBI Taxonomy" id="225849"/>
    <lineage>
        <taxon>Bacteria</taxon>
        <taxon>Pseudomonadati</taxon>
        <taxon>Pseudomonadota</taxon>
        <taxon>Gammaproteobacteria</taxon>
        <taxon>Alteromonadales</taxon>
        <taxon>Shewanellaceae</taxon>
        <taxon>Shewanella</taxon>
    </lineage>
</organism>
<dbReference type="EC" id="3.1.4.58" evidence="2"/>
<keyword evidence="1 2" id="KW-0378">Hydrolase</keyword>
<dbReference type="GO" id="GO:0004113">
    <property type="term" value="F:2',3'-cyclic-nucleotide 3'-phosphodiesterase activity"/>
    <property type="evidence" value="ECO:0007669"/>
    <property type="project" value="InterPro"/>
</dbReference>
<dbReference type="SUPFAM" id="SSF55144">
    <property type="entry name" value="LigT-like"/>
    <property type="match status" value="1"/>
</dbReference>
<dbReference type="GO" id="GO:0016874">
    <property type="term" value="F:ligase activity"/>
    <property type="evidence" value="ECO:0007669"/>
    <property type="project" value="UniProtKB-KW"/>
</dbReference>
<feature type="active site" description="Proton acceptor" evidence="2">
    <location>
        <position position="137"/>
    </location>
</feature>
<comment type="similarity">
    <text evidence="2">Belongs to the 2H phosphoesterase superfamily. ThpR family.</text>
</comment>
<dbReference type="Pfam" id="PF02834">
    <property type="entry name" value="LigT_PEase"/>
    <property type="match status" value="1"/>
</dbReference>
<feature type="short sequence motif" description="HXTX 2" evidence="2">
    <location>
        <begin position="137"/>
        <end position="140"/>
    </location>
</feature>
<dbReference type="HAMAP" id="MF_01940">
    <property type="entry name" value="RNA_CPDase"/>
    <property type="match status" value="1"/>
</dbReference>
<dbReference type="HOGENOM" id="CLU_081251_2_1_6"/>
<dbReference type="EMBL" id="CP000472">
    <property type="protein sequence ID" value="ACJ31026.1"/>
    <property type="molecule type" value="Genomic_DNA"/>
</dbReference>
<dbReference type="AlphaFoldDB" id="B8CTB7"/>
<proteinExistence type="inferred from homology"/>
<dbReference type="GO" id="GO:0008664">
    <property type="term" value="F:RNA 2',3'-cyclic 3'-phosphodiesterase activity"/>
    <property type="evidence" value="ECO:0007669"/>
    <property type="project" value="UniProtKB-EC"/>
</dbReference>
<dbReference type="InterPro" id="IPR004175">
    <property type="entry name" value="RNA_CPDase"/>
</dbReference>
<comment type="catalytic activity">
    <reaction evidence="2">
        <text>a 3'-end 2',3'-cyclophospho-ribonucleotide-RNA + H2O = a 3'-end 2'-phospho-ribonucleotide-RNA + H(+)</text>
        <dbReference type="Rhea" id="RHEA:11828"/>
        <dbReference type="Rhea" id="RHEA-COMP:10464"/>
        <dbReference type="Rhea" id="RHEA-COMP:17353"/>
        <dbReference type="ChEBI" id="CHEBI:15377"/>
        <dbReference type="ChEBI" id="CHEBI:15378"/>
        <dbReference type="ChEBI" id="CHEBI:83064"/>
        <dbReference type="ChEBI" id="CHEBI:173113"/>
        <dbReference type="EC" id="3.1.4.58"/>
    </reaction>
</comment>
<reference evidence="4 5" key="1">
    <citation type="journal article" date="2008" name="PLoS ONE">
        <title>Environmental adaptation: genomic analysis of the piezotolerant and psychrotolerant deep-sea iron reducing bacterium Shewanella piezotolerans WP3.</title>
        <authorList>
            <person name="Wang F."/>
            <person name="Wang J."/>
            <person name="Jian H."/>
            <person name="Zhang B."/>
            <person name="Li S."/>
            <person name="Wang F."/>
            <person name="Zeng X."/>
            <person name="Gao L."/>
            <person name="Bartlett D.H."/>
            <person name="Yu J."/>
            <person name="Hu S."/>
            <person name="Xiao X."/>
        </authorList>
    </citation>
    <scope>NUCLEOTIDE SEQUENCE [LARGE SCALE GENOMIC DNA]</scope>
    <source>
        <strain evidence="5">WP3 / JCM 13877</strain>
    </source>
</reference>
<dbReference type="STRING" id="225849.swp_4381"/>
<keyword evidence="4" id="KW-0436">Ligase</keyword>
<evidence type="ECO:0000313" key="4">
    <source>
        <dbReference type="EMBL" id="ACJ31026.1"/>
    </source>
</evidence>
<feature type="active site" description="Proton donor" evidence="2">
    <location>
        <position position="55"/>
    </location>
</feature>
<gene>
    <name evidence="4" type="ordered locus">swp_4381</name>
</gene>
<dbReference type="InterPro" id="IPR009097">
    <property type="entry name" value="Cyclic_Pdiesterase"/>
</dbReference>
<evidence type="ECO:0000313" key="5">
    <source>
        <dbReference type="Proteomes" id="UP000000753"/>
    </source>
</evidence>
<protein>
    <recommendedName>
        <fullName evidence="2">RNA 2',3'-cyclic phosphodiesterase</fullName>
        <shortName evidence="2">RNA 2',3'-CPDase</shortName>
        <ecNumber evidence="2">3.1.4.58</ecNumber>
    </recommendedName>
</protein>
<dbReference type="PANTHER" id="PTHR35561">
    <property type="entry name" value="RNA 2',3'-CYCLIC PHOSPHODIESTERASE"/>
    <property type="match status" value="1"/>
</dbReference>
<dbReference type="PANTHER" id="PTHR35561:SF1">
    <property type="entry name" value="RNA 2',3'-CYCLIC PHOSPHODIESTERASE"/>
    <property type="match status" value="1"/>
</dbReference>